<proteinExistence type="inferred from homology"/>
<dbReference type="InterPro" id="IPR002513">
    <property type="entry name" value="Tn3_Tnp_DDE_dom"/>
</dbReference>
<dbReference type="Pfam" id="PF13700">
    <property type="entry name" value="DUF4158"/>
    <property type="match status" value="1"/>
</dbReference>
<dbReference type="RefSeq" id="WP_075370055.1">
    <property type="nucleotide sequence ID" value="NZ_MSDQ01000035.1"/>
</dbReference>
<feature type="domain" description="Tn3 transposase DDE" evidence="5">
    <location>
        <begin position="581"/>
        <end position="967"/>
    </location>
</feature>
<evidence type="ECO:0000256" key="4">
    <source>
        <dbReference type="ARBA" id="ARBA00023172"/>
    </source>
</evidence>
<dbReference type="NCBIfam" id="NF033527">
    <property type="entry name" value="transpos_Tn3"/>
    <property type="match status" value="1"/>
</dbReference>
<dbReference type="GO" id="GO:0006313">
    <property type="term" value="P:DNA transposition"/>
    <property type="evidence" value="ECO:0007669"/>
    <property type="project" value="InterPro"/>
</dbReference>
<evidence type="ECO:0000313" key="7">
    <source>
        <dbReference type="EMBL" id="OLO10438.1"/>
    </source>
</evidence>
<comment type="similarity">
    <text evidence="1">Belongs to the transposase 7 family.</text>
</comment>
<dbReference type="GO" id="GO:0004803">
    <property type="term" value="F:transposase activity"/>
    <property type="evidence" value="ECO:0007669"/>
    <property type="project" value="InterPro"/>
</dbReference>
<evidence type="ECO:0000259" key="5">
    <source>
        <dbReference type="Pfam" id="PF01526"/>
    </source>
</evidence>
<keyword evidence="8" id="KW-1185">Reference proteome</keyword>
<evidence type="ECO:0000256" key="3">
    <source>
        <dbReference type="ARBA" id="ARBA00023125"/>
    </source>
</evidence>
<dbReference type="AlphaFoldDB" id="A0A1Q8T9Z8"/>
<keyword evidence="3" id="KW-0238">DNA-binding</keyword>
<dbReference type="Pfam" id="PF01526">
    <property type="entry name" value="DDE_Tnp_Tn3"/>
    <property type="match status" value="1"/>
</dbReference>
<dbReference type="EMBL" id="MSDQ01000035">
    <property type="protein sequence ID" value="OLO10438.1"/>
    <property type="molecule type" value="Genomic_DNA"/>
</dbReference>
<evidence type="ECO:0000313" key="8">
    <source>
        <dbReference type="Proteomes" id="UP000186806"/>
    </source>
</evidence>
<dbReference type="InterPro" id="IPR025296">
    <property type="entry name" value="DUF4158"/>
</dbReference>
<dbReference type="Proteomes" id="UP000186806">
    <property type="component" value="Unassembled WGS sequence"/>
</dbReference>
<keyword evidence="4" id="KW-0233">DNA recombination</keyword>
<accession>A0A1Q8T9Z8</accession>
<organism evidence="7 8">
    <name type="scientific">Chromohalobacter japonicus</name>
    <dbReference type="NCBI Taxonomy" id="223900"/>
    <lineage>
        <taxon>Bacteria</taxon>
        <taxon>Pseudomonadati</taxon>
        <taxon>Pseudomonadota</taxon>
        <taxon>Gammaproteobacteria</taxon>
        <taxon>Oceanospirillales</taxon>
        <taxon>Halomonadaceae</taxon>
        <taxon>Chromohalobacter</taxon>
    </lineage>
</organism>
<keyword evidence="2" id="KW-0815">Transposition</keyword>
<evidence type="ECO:0000256" key="2">
    <source>
        <dbReference type="ARBA" id="ARBA00022578"/>
    </source>
</evidence>
<evidence type="ECO:0000256" key="1">
    <source>
        <dbReference type="ARBA" id="ARBA00009402"/>
    </source>
</evidence>
<dbReference type="InterPro" id="IPR047653">
    <property type="entry name" value="Tn3-like_transpos"/>
</dbReference>
<dbReference type="GO" id="GO:0003677">
    <property type="term" value="F:DNA binding"/>
    <property type="evidence" value="ECO:0007669"/>
    <property type="project" value="UniProtKB-KW"/>
</dbReference>
<sequence>MPRRRLLTAADRASLLAFPETDEALIRHYTLSEPELAVIGQRRGNPNRMGFAVQLCYLRYPGIALPTDAQPPAALLTLIGQQLGIEPDIWPQYAQRAETRREHLQELQAWLNLSPFTGADYQQFIDPITELAQQTDQGIVLAEALVERLRQQRLIVPPVAVIERVCSEALTRGTRLVYEALTAPLTDDHRRAFEQLLAIRTDTARSTLAWLRQSPGPPRPKHILVHLERLNTVRELDLPTGLEHTVHQNRLLKLAREGGQMTAQHLRDLEPTRRYATLAAILLDTRATLIDEIIDLHDRFMGSQFNKAKRTHAERFQRSGREINNKVRLYSRVGRALLDAKEAGSDPFAAIEAIMPWAAFSESIAEAEKLAQSENFDYLALIGSGFNSLRRYTPTLLESLNMKAAPAARELLAGVELLKDMNARQARKVPDGAPTSFVRKRWQSLVFTADGLDRRFYELCVLSELKNALRSGDIWVRDSRQFKDFEDYLLSPARFVSQREQQNLGLAVEADCEDYLESRLSTLEHELATVERLSAADTLPDASFTPAGRLKITPLNNAVPEGVEPLMQQAYSRLPHLKITELLLEVDNWTGFTQHFTHLKSGAAAGERQLLLTTILADAINLGLAKMAESCPDATYAKLTWLQAWHIRDETYAAALAELTNAQFRQPFAAYWGDGTTSSSDGQNFKAGGQGQFAGHVNLKYGQEPGVQFYTHISDQYAPFHTKVINATVRDATHVLDGLLYHESDLRIAEHYTDTAGFTDHVFALMQLLGFRFAPRIRDLADRRLYVAGDAKQYPTLAGMIGGRINVRHIRSHWDEILRLATSIKQGTVSASLMLRKLGSYPRQNGLAIALRELGHIERTLFALDWMQNVELRRRVQVGLNKGEAKNALARAVFLNRLGEVRDRSYENQRYRASGLNLVVNAIILWNTVYIERAIQALSNPGQSIDEALLPHLSPLGWEHINLTGDYIWQQDKRVERGRFRPLRTPREA</sequence>
<feature type="domain" description="DUF4158" evidence="6">
    <location>
        <begin position="6"/>
        <end position="169"/>
    </location>
</feature>
<comment type="caution">
    <text evidence="7">The sequence shown here is derived from an EMBL/GenBank/DDBJ whole genome shotgun (WGS) entry which is preliminary data.</text>
</comment>
<evidence type="ECO:0000259" key="6">
    <source>
        <dbReference type="Pfam" id="PF13700"/>
    </source>
</evidence>
<gene>
    <name evidence="7" type="ORF">BTW10_14755</name>
</gene>
<name>A0A1Q8T9Z8_9GAMM</name>
<protein>
    <submittedName>
        <fullName evidence="7">Tn3 family transposase</fullName>
    </submittedName>
</protein>
<reference evidence="7 8" key="1">
    <citation type="submission" date="2016-12" db="EMBL/GenBank/DDBJ databases">
        <title>Draft genome sequences of strains Salinicola socius SMB35, Salinicola sp. MH3R3-1 and Chromohalobacter sp. SMB17 from the Verkhnekamsk potash mining region of Russia.</title>
        <authorList>
            <person name="Mavrodi D.V."/>
            <person name="Olsson B.E."/>
            <person name="Korsakova E.S."/>
            <person name="Pyankova A."/>
            <person name="Mavrodi O.V."/>
            <person name="Plotnikova E.G."/>
        </authorList>
    </citation>
    <scope>NUCLEOTIDE SEQUENCE [LARGE SCALE GENOMIC DNA]</scope>
    <source>
        <strain evidence="7 8">SMB17</strain>
    </source>
</reference>